<evidence type="ECO:0000256" key="8">
    <source>
        <dbReference type="ARBA" id="ARBA00023034"/>
    </source>
</evidence>
<comment type="subcellular location">
    <subcellularLocation>
        <location evidence="10">Endomembrane system</location>
        <topology evidence="10">Single-pass membrane protein</topology>
    </subcellularLocation>
    <subcellularLocation>
        <location evidence="1">Golgi apparatus membrane</location>
    </subcellularLocation>
    <subcellularLocation>
        <location evidence="2">Membrane</location>
        <topology evidence="2">Single-pass type II membrane protein</topology>
    </subcellularLocation>
</comment>
<gene>
    <name evidence="12" type="ORF">WJX74_009223</name>
</gene>
<comment type="caution">
    <text evidence="12">The sequence shown here is derived from an EMBL/GenBank/DDBJ whole genome shotgun (WGS) entry which is preliminary data.</text>
</comment>
<protein>
    <recommendedName>
        <fullName evidence="14">Alpha-1,2-mannosyltransferase</fullName>
    </recommendedName>
</protein>
<dbReference type="AlphaFoldDB" id="A0AAW1Q6Z5"/>
<dbReference type="Gene3D" id="3.90.550.10">
    <property type="entry name" value="Spore Coat Polysaccharide Biosynthesis Protein SpsA, Chain A"/>
    <property type="match status" value="1"/>
</dbReference>
<dbReference type="Pfam" id="PF11051">
    <property type="entry name" value="Mannosyl_trans3"/>
    <property type="match status" value="2"/>
</dbReference>
<dbReference type="GO" id="GO:0046354">
    <property type="term" value="P:mannan biosynthetic process"/>
    <property type="evidence" value="ECO:0007669"/>
    <property type="project" value="TreeGrafter"/>
</dbReference>
<dbReference type="PANTHER" id="PTHR31646">
    <property type="entry name" value="ALPHA-1,2-MANNOSYLTRANSFERASE MNN2"/>
    <property type="match status" value="1"/>
</dbReference>
<feature type="region of interest" description="Disordered" evidence="11">
    <location>
        <begin position="35"/>
        <end position="73"/>
    </location>
</feature>
<dbReference type="Proteomes" id="UP001438707">
    <property type="component" value="Unassembled WGS sequence"/>
</dbReference>
<evidence type="ECO:0000256" key="9">
    <source>
        <dbReference type="ARBA" id="ARBA00023136"/>
    </source>
</evidence>
<evidence type="ECO:0000256" key="4">
    <source>
        <dbReference type="ARBA" id="ARBA00022679"/>
    </source>
</evidence>
<evidence type="ECO:0008006" key="14">
    <source>
        <dbReference type="Google" id="ProtNLM"/>
    </source>
</evidence>
<evidence type="ECO:0000256" key="6">
    <source>
        <dbReference type="ARBA" id="ARBA00022968"/>
    </source>
</evidence>
<dbReference type="InterPro" id="IPR022751">
    <property type="entry name" value="Alpha_mannosyltransferase"/>
</dbReference>
<evidence type="ECO:0000256" key="2">
    <source>
        <dbReference type="ARBA" id="ARBA00004606"/>
    </source>
</evidence>
<feature type="compositionally biased region" description="Basic and acidic residues" evidence="11">
    <location>
        <begin position="44"/>
        <end position="65"/>
    </location>
</feature>
<name>A0AAW1Q6Z5_9CHLO</name>
<keyword evidence="13" id="KW-1185">Reference proteome</keyword>
<dbReference type="GO" id="GO:0000026">
    <property type="term" value="F:alpha-1,2-mannosyltransferase activity"/>
    <property type="evidence" value="ECO:0007669"/>
    <property type="project" value="TreeGrafter"/>
</dbReference>
<keyword evidence="8" id="KW-0333">Golgi apparatus</keyword>
<evidence type="ECO:0000313" key="12">
    <source>
        <dbReference type="EMBL" id="KAK9816044.1"/>
    </source>
</evidence>
<keyword evidence="4" id="KW-0808">Transferase</keyword>
<dbReference type="EMBL" id="JALJOS010000095">
    <property type="protein sequence ID" value="KAK9816044.1"/>
    <property type="molecule type" value="Genomic_DNA"/>
</dbReference>
<evidence type="ECO:0000256" key="3">
    <source>
        <dbReference type="ARBA" id="ARBA00009105"/>
    </source>
</evidence>
<dbReference type="PANTHER" id="PTHR31646:SF1">
    <property type="entry name" value="ALPHA-1,2-MANNOSYLTRANSFERASE MNN2"/>
    <property type="match status" value="1"/>
</dbReference>
<evidence type="ECO:0000313" key="13">
    <source>
        <dbReference type="Proteomes" id="UP001438707"/>
    </source>
</evidence>
<keyword evidence="9" id="KW-0472">Membrane</keyword>
<comment type="similarity">
    <text evidence="3">Belongs to the MNN1/MNT family.</text>
</comment>
<keyword evidence="6" id="KW-0735">Signal-anchor</keyword>
<reference evidence="12 13" key="1">
    <citation type="journal article" date="2024" name="Nat. Commun.">
        <title>Phylogenomics reveals the evolutionary origins of lichenization in chlorophyte algae.</title>
        <authorList>
            <person name="Puginier C."/>
            <person name="Libourel C."/>
            <person name="Otte J."/>
            <person name="Skaloud P."/>
            <person name="Haon M."/>
            <person name="Grisel S."/>
            <person name="Petersen M."/>
            <person name="Berrin J.G."/>
            <person name="Delaux P.M."/>
            <person name="Dal Grande F."/>
            <person name="Keller J."/>
        </authorList>
    </citation>
    <scope>NUCLEOTIDE SEQUENCE [LARGE SCALE GENOMIC DNA]</scope>
    <source>
        <strain evidence="12 13">SAG 2145</strain>
    </source>
</reference>
<dbReference type="InterPro" id="IPR029044">
    <property type="entry name" value="Nucleotide-diphossugar_trans"/>
</dbReference>
<evidence type="ECO:0000256" key="5">
    <source>
        <dbReference type="ARBA" id="ARBA00022692"/>
    </source>
</evidence>
<evidence type="ECO:0000256" key="7">
    <source>
        <dbReference type="ARBA" id="ARBA00022989"/>
    </source>
</evidence>
<sequence>MQDPLSSGRHLTGLFKWTLTGHKTRNIVEAEEAIITADDMPVEEEPKASRQPEAETKAGSDKANEDSEEGQEDAAVHDVIIRHDMLIQRGDLQQYLESSAFEGRKKSLRVLRGQGIVFAAGGRNHIANMFIAIRVLRDVLHSKLPIQIVFNGDEELDRKNQEYLEKRFKGVTCINAQEVPYPEHHRTSERKGFALKAFALAYATTFRKVLLLDADNMPLVDPGPLFLDPAFRDAGNLFWPDYWYNAWIDESIYSMFGFPVPWDGNGLHHTTESGQLLFDRAAQPDVLEWLWFLNSHANYVYPRTGGDKDTYKLAFYLAGRPEDFHQVEHWPRDIMRSVSNNEYHYHHLAMLQHSPAGGAAFMHRTSFNSKFFPDCASNQDSEYCLPELVSIPLGNDRAAKSLQPHMFAWHEQHIDADLPSSSCGRSFSKDSPVQLDEKCGFDPLGTSLPIPVYPLATFGAVFDPHGAMGAAFSMYSQLKHELEEDRIPLSSLP</sequence>
<dbReference type="GO" id="GO:0000139">
    <property type="term" value="C:Golgi membrane"/>
    <property type="evidence" value="ECO:0007669"/>
    <property type="project" value="UniProtKB-SubCell"/>
</dbReference>
<proteinExistence type="inferred from homology"/>
<dbReference type="SUPFAM" id="SSF53448">
    <property type="entry name" value="Nucleotide-diphospho-sugar transferases"/>
    <property type="match status" value="1"/>
</dbReference>
<keyword evidence="5" id="KW-0812">Transmembrane</keyword>
<evidence type="ECO:0000256" key="11">
    <source>
        <dbReference type="SAM" id="MobiDB-lite"/>
    </source>
</evidence>
<keyword evidence="7" id="KW-1133">Transmembrane helix</keyword>
<evidence type="ECO:0000256" key="1">
    <source>
        <dbReference type="ARBA" id="ARBA00004394"/>
    </source>
</evidence>
<accession>A0AAW1Q6Z5</accession>
<organism evidence="12 13">
    <name type="scientific">Apatococcus lobatus</name>
    <dbReference type="NCBI Taxonomy" id="904363"/>
    <lineage>
        <taxon>Eukaryota</taxon>
        <taxon>Viridiplantae</taxon>
        <taxon>Chlorophyta</taxon>
        <taxon>core chlorophytes</taxon>
        <taxon>Trebouxiophyceae</taxon>
        <taxon>Chlorellales</taxon>
        <taxon>Chlorellaceae</taxon>
        <taxon>Apatococcus</taxon>
    </lineage>
</organism>
<evidence type="ECO:0000256" key="10">
    <source>
        <dbReference type="ARBA" id="ARBA00037847"/>
    </source>
</evidence>